<organism evidence="6 7">
    <name type="scientific">Breznakiella homolactica</name>
    <dbReference type="NCBI Taxonomy" id="2798577"/>
    <lineage>
        <taxon>Bacteria</taxon>
        <taxon>Pseudomonadati</taxon>
        <taxon>Spirochaetota</taxon>
        <taxon>Spirochaetia</taxon>
        <taxon>Spirochaetales</taxon>
        <taxon>Breznakiellaceae</taxon>
        <taxon>Breznakiella</taxon>
    </lineage>
</organism>
<keyword evidence="2" id="KW-0813">Transport</keyword>
<evidence type="ECO:0000313" key="7">
    <source>
        <dbReference type="Proteomes" id="UP000595917"/>
    </source>
</evidence>
<keyword evidence="3" id="KW-0547">Nucleotide-binding</keyword>
<keyword evidence="7" id="KW-1185">Reference proteome</keyword>
<evidence type="ECO:0000313" key="6">
    <source>
        <dbReference type="EMBL" id="QQO10441.1"/>
    </source>
</evidence>
<dbReference type="SUPFAM" id="SSF52540">
    <property type="entry name" value="P-loop containing nucleoside triphosphate hydrolases"/>
    <property type="match status" value="1"/>
</dbReference>
<dbReference type="InterPro" id="IPR003439">
    <property type="entry name" value="ABC_transporter-like_ATP-bd"/>
</dbReference>
<dbReference type="PANTHER" id="PTHR42734:SF5">
    <property type="entry name" value="IRON TRANSPORT SYSTEM ATP-BINDING PROTEIN HI_0361-RELATED"/>
    <property type="match status" value="1"/>
</dbReference>
<gene>
    <name evidence="6" type="ORF">JFL75_05865</name>
</gene>
<dbReference type="PROSITE" id="PS50893">
    <property type="entry name" value="ABC_TRANSPORTER_2"/>
    <property type="match status" value="1"/>
</dbReference>
<dbReference type="AlphaFoldDB" id="A0A7T7XQ33"/>
<reference evidence="6" key="1">
    <citation type="submission" date="2021-01" db="EMBL/GenBank/DDBJ databases">
        <title>Description of Breznakiella homolactica.</title>
        <authorList>
            <person name="Song Y."/>
            <person name="Brune A."/>
        </authorList>
    </citation>
    <scope>NUCLEOTIDE SEQUENCE</scope>
    <source>
        <strain evidence="6">RmG30</strain>
    </source>
</reference>
<dbReference type="Gene3D" id="3.40.50.300">
    <property type="entry name" value="P-loop containing nucleotide triphosphate hydrolases"/>
    <property type="match status" value="1"/>
</dbReference>
<protein>
    <submittedName>
        <fullName evidence="6">ABC transporter ATP-binding protein</fullName>
    </submittedName>
</protein>
<comment type="similarity">
    <text evidence="1">Belongs to the ABC transporter superfamily.</text>
</comment>
<dbReference type="RefSeq" id="WP_215627745.1">
    <property type="nucleotide sequence ID" value="NZ_CP067089.2"/>
</dbReference>
<dbReference type="InterPro" id="IPR050153">
    <property type="entry name" value="Metal_Ion_Import_ABC"/>
</dbReference>
<evidence type="ECO:0000256" key="2">
    <source>
        <dbReference type="ARBA" id="ARBA00022448"/>
    </source>
</evidence>
<dbReference type="PANTHER" id="PTHR42734">
    <property type="entry name" value="METAL TRANSPORT SYSTEM ATP-BINDING PROTEIN TM_0124-RELATED"/>
    <property type="match status" value="1"/>
</dbReference>
<evidence type="ECO:0000256" key="1">
    <source>
        <dbReference type="ARBA" id="ARBA00005417"/>
    </source>
</evidence>
<dbReference type="Proteomes" id="UP000595917">
    <property type="component" value="Chromosome"/>
</dbReference>
<evidence type="ECO:0000256" key="4">
    <source>
        <dbReference type="ARBA" id="ARBA00022840"/>
    </source>
</evidence>
<keyword evidence="4 6" id="KW-0067">ATP-binding</keyword>
<proteinExistence type="inferred from homology"/>
<dbReference type="KEGG" id="bhc:JFL75_05865"/>
<dbReference type="EMBL" id="CP067089">
    <property type="protein sequence ID" value="QQO10441.1"/>
    <property type="molecule type" value="Genomic_DNA"/>
</dbReference>
<feature type="domain" description="ABC transporter" evidence="5">
    <location>
        <begin position="22"/>
        <end position="248"/>
    </location>
</feature>
<dbReference type="GO" id="GO:0005524">
    <property type="term" value="F:ATP binding"/>
    <property type="evidence" value="ECO:0007669"/>
    <property type="project" value="UniProtKB-KW"/>
</dbReference>
<sequence length="248" mass="26989">MTRTDTAERPQIQQAGREIPLIAAEGLTLGYPSRAVVFGINLSWSAGQGPLAICGPNGSGKTTFLKTFLGLIPPLEGSFSLLGCPAGRKGYREALKRTAWVPQQRAPGPLRLTVRDTVSLGRNITARPFSRLSKEDSVIIDETLETCGIGELSPWIVQELSGGQYQRVSIARALAGKPDILFLDEPTTFLDQENRALVIKTLEAIIKEGKTSIVLISHDPDLCACCSLTWYFSDGRVFSRPHHQDGTV</sequence>
<dbReference type="SMART" id="SM00382">
    <property type="entry name" value="AAA"/>
    <property type="match status" value="1"/>
</dbReference>
<dbReference type="InterPro" id="IPR003593">
    <property type="entry name" value="AAA+_ATPase"/>
</dbReference>
<dbReference type="InterPro" id="IPR027417">
    <property type="entry name" value="P-loop_NTPase"/>
</dbReference>
<name>A0A7T7XQ33_9SPIR</name>
<dbReference type="Pfam" id="PF00005">
    <property type="entry name" value="ABC_tran"/>
    <property type="match status" value="1"/>
</dbReference>
<dbReference type="GO" id="GO:0016887">
    <property type="term" value="F:ATP hydrolysis activity"/>
    <property type="evidence" value="ECO:0007669"/>
    <property type="project" value="InterPro"/>
</dbReference>
<evidence type="ECO:0000256" key="3">
    <source>
        <dbReference type="ARBA" id="ARBA00022741"/>
    </source>
</evidence>
<accession>A0A7T7XQ33</accession>
<evidence type="ECO:0000259" key="5">
    <source>
        <dbReference type="PROSITE" id="PS50893"/>
    </source>
</evidence>